<keyword evidence="4" id="KW-1185">Reference proteome</keyword>
<dbReference type="STRING" id="543379.A0A232F1A9"/>
<comment type="caution">
    <text evidence="3">The sequence shown here is derived from an EMBL/GenBank/DDBJ whole genome shotgun (WGS) entry which is preliminary data.</text>
</comment>
<dbReference type="GO" id="GO:0006491">
    <property type="term" value="P:N-glycan processing"/>
    <property type="evidence" value="ECO:0007669"/>
    <property type="project" value="TreeGrafter"/>
</dbReference>
<keyword evidence="1" id="KW-1133">Transmembrane helix</keyword>
<dbReference type="PANTHER" id="PTHR12630">
    <property type="entry name" value="N-LINKED OLIGOSACCHARIDE PROCESSING"/>
    <property type="match status" value="1"/>
</dbReference>
<proteinExistence type="predicted"/>
<protein>
    <recommendedName>
        <fullName evidence="2">Glucosidase II beta subunit N-terminal domain-containing protein</fullName>
    </recommendedName>
</protein>
<dbReference type="AlphaFoldDB" id="A0A232F1A9"/>
<dbReference type="Pfam" id="PF12999">
    <property type="entry name" value="PRKCSH-like"/>
    <property type="match status" value="1"/>
</dbReference>
<feature type="domain" description="Glucosidase II beta subunit N-terminal" evidence="2">
    <location>
        <begin position="83"/>
        <end position="174"/>
    </location>
</feature>
<dbReference type="GO" id="GO:0017177">
    <property type="term" value="C:glucosidase II complex"/>
    <property type="evidence" value="ECO:0007669"/>
    <property type="project" value="TreeGrafter"/>
</dbReference>
<name>A0A232F1A9_9HYME</name>
<dbReference type="EMBL" id="NNAY01001331">
    <property type="protein sequence ID" value="OXU24330.1"/>
    <property type="molecule type" value="Genomic_DNA"/>
</dbReference>
<gene>
    <name evidence="3" type="ORF">TSAR_009167</name>
</gene>
<reference evidence="3 4" key="1">
    <citation type="journal article" date="2017" name="Curr. Biol.">
        <title>The Evolution of Venom by Co-option of Single-Copy Genes.</title>
        <authorList>
            <person name="Martinson E.O."/>
            <person name="Mrinalini"/>
            <person name="Kelkar Y.D."/>
            <person name="Chang C.H."/>
            <person name="Werren J.H."/>
        </authorList>
    </citation>
    <scope>NUCLEOTIDE SEQUENCE [LARGE SCALE GENOMIC DNA]</scope>
    <source>
        <strain evidence="3 4">Alberta</strain>
        <tissue evidence="3">Whole body</tissue>
    </source>
</reference>
<evidence type="ECO:0000313" key="4">
    <source>
        <dbReference type="Proteomes" id="UP000215335"/>
    </source>
</evidence>
<feature type="transmembrane region" description="Helical" evidence="1">
    <location>
        <begin position="18"/>
        <end position="41"/>
    </location>
</feature>
<evidence type="ECO:0000259" key="2">
    <source>
        <dbReference type="Pfam" id="PF12999"/>
    </source>
</evidence>
<keyword evidence="1" id="KW-0812">Transmembrane</keyword>
<organism evidence="3 4">
    <name type="scientific">Trichomalopsis sarcophagae</name>
    <dbReference type="NCBI Taxonomy" id="543379"/>
    <lineage>
        <taxon>Eukaryota</taxon>
        <taxon>Metazoa</taxon>
        <taxon>Ecdysozoa</taxon>
        <taxon>Arthropoda</taxon>
        <taxon>Hexapoda</taxon>
        <taxon>Insecta</taxon>
        <taxon>Pterygota</taxon>
        <taxon>Neoptera</taxon>
        <taxon>Endopterygota</taxon>
        <taxon>Hymenoptera</taxon>
        <taxon>Apocrita</taxon>
        <taxon>Proctotrupomorpha</taxon>
        <taxon>Chalcidoidea</taxon>
        <taxon>Pteromalidae</taxon>
        <taxon>Pteromalinae</taxon>
        <taxon>Trichomalopsis</taxon>
    </lineage>
</organism>
<keyword evidence="1" id="KW-0472">Membrane</keyword>
<dbReference type="InterPro" id="IPR039794">
    <property type="entry name" value="Gtb1-like"/>
</dbReference>
<dbReference type="OrthoDB" id="28322at2759"/>
<dbReference type="PANTHER" id="PTHR12630:SF1">
    <property type="entry name" value="GLUCOSIDASE 2 SUBUNIT BETA"/>
    <property type="match status" value="1"/>
</dbReference>
<sequence length="230" mass="26087">MLNAISWWNKIVWKKWKYILLGVTVIYVLVQIGNMSILGFVSDSTNTADTKHRQHAAVKKVLSKWEAPQHSKLMKDPEGHSISLRGTHDKDIIKYFPNSKGKFVCFSTKEELDYVKVNDDYCDCPLDGSDEPGTSACNNGVFYCEKVSKKSAVKIPSYKVNDGVCDCCDGSDEWLEVPVLDANNGDFNKIKFIFNCFYFKYIEQKNCSVSGDGPLSYRITQCNNLCKDVR</sequence>
<evidence type="ECO:0000313" key="3">
    <source>
        <dbReference type="EMBL" id="OXU24330.1"/>
    </source>
</evidence>
<dbReference type="InterPro" id="IPR028146">
    <property type="entry name" value="PRKCSH_N"/>
</dbReference>
<accession>A0A232F1A9</accession>
<dbReference type="Proteomes" id="UP000215335">
    <property type="component" value="Unassembled WGS sequence"/>
</dbReference>
<evidence type="ECO:0000256" key="1">
    <source>
        <dbReference type="SAM" id="Phobius"/>
    </source>
</evidence>